<evidence type="ECO:0008006" key="4">
    <source>
        <dbReference type="Google" id="ProtNLM"/>
    </source>
</evidence>
<sequence length="92" mass="9498">MGPCFTARPDAGTGGTVAGHRVDSTLGPSNRLGVSAPACGYNARHSVRSVNQARFPAQCKKANLTSLKRFARLSAPSPIPEGGTHGTAYAFV</sequence>
<proteinExistence type="predicted"/>
<organism evidence="2 3">
    <name type="scientific">Pseudomonas lundensis</name>
    <dbReference type="NCBI Taxonomy" id="86185"/>
    <lineage>
        <taxon>Bacteria</taxon>
        <taxon>Pseudomonadati</taxon>
        <taxon>Pseudomonadota</taxon>
        <taxon>Gammaproteobacteria</taxon>
        <taxon>Pseudomonadales</taxon>
        <taxon>Pseudomonadaceae</taxon>
        <taxon>Pseudomonas</taxon>
    </lineage>
</organism>
<evidence type="ECO:0000313" key="3">
    <source>
        <dbReference type="Proteomes" id="UP000219564"/>
    </source>
</evidence>
<evidence type="ECO:0000313" key="2">
    <source>
        <dbReference type="EMBL" id="SOB55121.1"/>
    </source>
</evidence>
<dbReference type="AlphaFoldDB" id="A0AAX2HFA3"/>
<dbReference type="Proteomes" id="UP000219564">
    <property type="component" value="Unassembled WGS sequence"/>
</dbReference>
<accession>A0AAX2HFA3</accession>
<comment type="caution">
    <text evidence="2">The sequence shown here is derived from an EMBL/GenBank/DDBJ whole genome shotgun (WGS) entry which is preliminary data.</text>
</comment>
<feature type="region of interest" description="Disordered" evidence="1">
    <location>
        <begin position="1"/>
        <end position="29"/>
    </location>
</feature>
<evidence type="ECO:0000256" key="1">
    <source>
        <dbReference type="SAM" id="MobiDB-lite"/>
    </source>
</evidence>
<name>A0AAX2HFA3_9PSED</name>
<protein>
    <recommendedName>
        <fullName evidence="4">Diguanylate cyclase</fullName>
    </recommendedName>
</protein>
<gene>
    <name evidence="2" type="ORF">PLUA15_70070</name>
</gene>
<reference evidence="2 3" key="1">
    <citation type="submission" date="2017-08" db="EMBL/GenBank/DDBJ databases">
        <authorList>
            <person name="Chaillou S."/>
        </authorList>
    </citation>
    <scope>NUCLEOTIDE SEQUENCE [LARGE SCALE GENOMIC DNA]</scope>
    <source>
        <strain evidence="2 3">MFPA15A1205</strain>
    </source>
</reference>
<dbReference type="EMBL" id="OBKZ01000054">
    <property type="protein sequence ID" value="SOB55121.1"/>
    <property type="molecule type" value="Genomic_DNA"/>
</dbReference>